<evidence type="ECO:0000256" key="4">
    <source>
        <dbReference type="ARBA" id="ARBA00022475"/>
    </source>
</evidence>
<dbReference type="PANTHER" id="PTHR36488">
    <property type="entry name" value="CASP-LIKE PROTEIN 1U1"/>
    <property type="match status" value="1"/>
</dbReference>
<comment type="subunit">
    <text evidence="3 8">Homodimer and heterodimers.</text>
</comment>
<dbReference type="Pfam" id="PF04535">
    <property type="entry name" value="CASP_dom"/>
    <property type="match status" value="1"/>
</dbReference>
<evidence type="ECO:0000256" key="8">
    <source>
        <dbReference type="RuleBase" id="RU361233"/>
    </source>
</evidence>
<keyword evidence="6 8" id="KW-1133">Transmembrane helix</keyword>
<evidence type="ECO:0000256" key="5">
    <source>
        <dbReference type="ARBA" id="ARBA00022692"/>
    </source>
</evidence>
<dbReference type="Proteomes" id="UP001454036">
    <property type="component" value="Unassembled WGS sequence"/>
</dbReference>
<dbReference type="PANTHER" id="PTHR36488:SF8">
    <property type="entry name" value="CASP-LIKE PROTEIN 1U1"/>
    <property type="match status" value="1"/>
</dbReference>
<evidence type="ECO:0000256" key="7">
    <source>
        <dbReference type="ARBA" id="ARBA00023136"/>
    </source>
</evidence>
<reference evidence="10 11" key="1">
    <citation type="submission" date="2024-01" db="EMBL/GenBank/DDBJ databases">
        <title>The complete chloroplast genome sequence of Lithospermum erythrorhizon: insights into the phylogenetic relationship among Boraginaceae species and the maternal lineages of purple gromwells.</title>
        <authorList>
            <person name="Okada T."/>
            <person name="Watanabe K."/>
        </authorList>
    </citation>
    <scope>NUCLEOTIDE SEQUENCE [LARGE SCALE GENOMIC DNA]</scope>
</reference>
<keyword evidence="11" id="KW-1185">Reference proteome</keyword>
<dbReference type="InterPro" id="IPR044173">
    <property type="entry name" value="CASPL"/>
</dbReference>
<evidence type="ECO:0000313" key="11">
    <source>
        <dbReference type="Proteomes" id="UP001454036"/>
    </source>
</evidence>
<dbReference type="InterPro" id="IPR006702">
    <property type="entry name" value="CASP_dom"/>
</dbReference>
<comment type="similarity">
    <text evidence="2 8">Belongs to the Casparian strip membrane proteins (CASP) family.</text>
</comment>
<feature type="transmembrane region" description="Helical" evidence="8">
    <location>
        <begin position="108"/>
        <end position="136"/>
    </location>
</feature>
<feature type="transmembrane region" description="Helical" evidence="8">
    <location>
        <begin position="162"/>
        <end position="184"/>
    </location>
</feature>
<evidence type="ECO:0000256" key="2">
    <source>
        <dbReference type="ARBA" id="ARBA00007651"/>
    </source>
</evidence>
<dbReference type="GO" id="GO:0005886">
    <property type="term" value="C:plasma membrane"/>
    <property type="evidence" value="ECO:0007669"/>
    <property type="project" value="UniProtKB-SubCell"/>
</dbReference>
<proteinExistence type="inferred from homology"/>
<feature type="domain" description="Casparian strip membrane protein" evidence="9">
    <location>
        <begin position="17"/>
        <end position="169"/>
    </location>
</feature>
<organism evidence="10 11">
    <name type="scientific">Lithospermum erythrorhizon</name>
    <name type="common">Purple gromwell</name>
    <name type="synonym">Lithospermum officinale var. erythrorhizon</name>
    <dbReference type="NCBI Taxonomy" id="34254"/>
    <lineage>
        <taxon>Eukaryota</taxon>
        <taxon>Viridiplantae</taxon>
        <taxon>Streptophyta</taxon>
        <taxon>Embryophyta</taxon>
        <taxon>Tracheophyta</taxon>
        <taxon>Spermatophyta</taxon>
        <taxon>Magnoliopsida</taxon>
        <taxon>eudicotyledons</taxon>
        <taxon>Gunneridae</taxon>
        <taxon>Pentapetalae</taxon>
        <taxon>asterids</taxon>
        <taxon>lamiids</taxon>
        <taxon>Boraginales</taxon>
        <taxon>Boraginaceae</taxon>
        <taxon>Boraginoideae</taxon>
        <taxon>Lithospermeae</taxon>
        <taxon>Lithospermum</taxon>
    </lineage>
</organism>
<comment type="subcellular location">
    <subcellularLocation>
        <location evidence="1 8">Cell membrane</location>
        <topology evidence="1 8">Multi-pass membrane protein</topology>
    </subcellularLocation>
</comment>
<sequence length="187" mass="20166">MEVENGGNKEVVVANKRSFRCSDLVLRFLALALTLVAAIVLGVNKETKNVSMEILPKLSPLTVPVTAKWHYLSAFVYLVVVDSIACAYAAISLVITLANRGNKKGLTLLIMISDLIMVGLLFSGGGAATAVGLIGYEGNTHLRWNKVCNIFDRYCHQVAASLFLSLLGATIFLVMVSLSTLNLAKKH</sequence>
<feature type="transmembrane region" description="Helical" evidence="8">
    <location>
        <begin position="24"/>
        <end position="43"/>
    </location>
</feature>
<dbReference type="NCBIfam" id="TIGR01569">
    <property type="entry name" value="A_tha_TIGR01569"/>
    <property type="match status" value="1"/>
</dbReference>
<gene>
    <name evidence="10" type="ORF">LIER_07313</name>
</gene>
<evidence type="ECO:0000313" key="10">
    <source>
        <dbReference type="EMBL" id="GAA0147668.1"/>
    </source>
</evidence>
<evidence type="ECO:0000256" key="6">
    <source>
        <dbReference type="ARBA" id="ARBA00022989"/>
    </source>
</evidence>
<keyword evidence="5 8" id="KW-0812">Transmembrane</keyword>
<dbReference type="EMBL" id="BAABME010001116">
    <property type="protein sequence ID" value="GAA0147668.1"/>
    <property type="molecule type" value="Genomic_DNA"/>
</dbReference>
<name>A0AAV3P8Q1_LITER</name>
<evidence type="ECO:0000256" key="1">
    <source>
        <dbReference type="ARBA" id="ARBA00004651"/>
    </source>
</evidence>
<dbReference type="InterPro" id="IPR006459">
    <property type="entry name" value="CASP/CASPL"/>
</dbReference>
<evidence type="ECO:0000259" key="9">
    <source>
        <dbReference type="Pfam" id="PF04535"/>
    </source>
</evidence>
<keyword evidence="4 8" id="KW-1003">Cell membrane</keyword>
<comment type="caution">
    <text evidence="10">The sequence shown here is derived from an EMBL/GenBank/DDBJ whole genome shotgun (WGS) entry which is preliminary data.</text>
</comment>
<dbReference type="AlphaFoldDB" id="A0AAV3P8Q1"/>
<evidence type="ECO:0000256" key="3">
    <source>
        <dbReference type="ARBA" id="ARBA00011489"/>
    </source>
</evidence>
<protein>
    <recommendedName>
        <fullName evidence="8">CASP-like protein</fullName>
    </recommendedName>
</protein>
<accession>A0AAV3P8Q1</accession>
<feature type="transmembrane region" description="Helical" evidence="8">
    <location>
        <begin position="74"/>
        <end position="96"/>
    </location>
</feature>
<keyword evidence="7 8" id="KW-0472">Membrane</keyword>